<reference evidence="1 2" key="1">
    <citation type="submission" date="2018-08" db="EMBL/GenBank/DDBJ databases">
        <title>Bacillus phenotypic plasticity.</title>
        <authorList>
            <person name="Hurtado E."/>
        </authorList>
    </citation>
    <scope>NUCLEOTIDE SEQUENCE [LARGE SCALE GENOMIC DNA]</scope>
    <source>
        <strain evidence="1 2">427</strain>
    </source>
</reference>
<dbReference type="AlphaFoldDB" id="A0A5M8RPM8"/>
<name>A0A5M8RPM8_9BACI</name>
<protein>
    <submittedName>
        <fullName evidence="1">Uncharacterized protein</fullName>
    </submittedName>
</protein>
<proteinExistence type="predicted"/>
<accession>A0A5M8RPM8</accession>
<dbReference type="Proteomes" id="UP000324326">
    <property type="component" value="Unassembled WGS sequence"/>
</dbReference>
<evidence type="ECO:0000313" key="1">
    <source>
        <dbReference type="EMBL" id="KAA6449498.1"/>
    </source>
</evidence>
<organism evidence="1 2">
    <name type="scientific">Bacillus swezeyi</name>
    <dbReference type="NCBI Taxonomy" id="1925020"/>
    <lineage>
        <taxon>Bacteria</taxon>
        <taxon>Bacillati</taxon>
        <taxon>Bacillota</taxon>
        <taxon>Bacilli</taxon>
        <taxon>Bacillales</taxon>
        <taxon>Bacillaceae</taxon>
        <taxon>Bacillus</taxon>
    </lineage>
</organism>
<dbReference type="EMBL" id="QSND01000003">
    <property type="protein sequence ID" value="KAA6449498.1"/>
    <property type="molecule type" value="Genomic_DNA"/>
</dbReference>
<comment type="caution">
    <text evidence="1">The sequence shown here is derived from an EMBL/GenBank/DDBJ whole genome shotgun (WGS) entry which is preliminary data.</text>
</comment>
<gene>
    <name evidence="1" type="ORF">DX927_16590</name>
</gene>
<evidence type="ECO:0000313" key="2">
    <source>
        <dbReference type="Proteomes" id="UP000324326"/>
    </source>
</evidence>
<sequence>MLVFFVFVKGLTITHQVSGIYENSYYLKKLPRRDSHDQKVKHLELSELKARCRMTLHEQSCMTGNEIAKQMSTSRSNVF</sequence>